<dbReference type="EMBL" id="NPDZ01000008">
    <property type="protein sequence ID" value="PJZ72689.1"/>
    <property type="molecule type" value="Genomic_DNA"/>
</dbReference>
<dbReference type="GO" id="GO:0008714">
    <property type="term" value="F:AMP nucleosidase activity"/>
    <property type="evidence" value="ECO:0007669"/>
    <property type="project" value="UniProtKB-EC"/>
</dbReference>
<evidence type="ECO:0000313" key="5">
    <source>
        <dbReference type="EMBL" id="PJZ72689.1"/>
    </source>
</evidence>
<dbReference type="PANTHER" id="PTHR31223:SF70">
    <property type="entry name" value="LOG FAMILY PROTEIN YJL055W"/>
    <property type="match status" value="1"/>
</dbReference>
<dbReference type="InterPro" id="IPR031100">
    <property type="entry name" value="LOG_fam"/>
</dbReference>
<dbReference type="SUPFAM" id="SSF102405">
    <property type="entry name" value="MCP/YpsA-like"/>
    <property type="match status" value="1"/>
</dbReference>
<dbReference type="Pfam" id="PF03641">
    <property type="entry name" value="Lysine_decarbox"/>
    <property type="match status" value="1"/>
</dbReference>
<evidence type="ECO:0000256" key="1">
    <source>
        <dbReference type="ARBA" id="ARBA00000274"/>
    </source>
</evidence>
<evidence type="ECO:0000256" key="2">
    <source>
        <dbReference type="ARBA" id="ARBA00006763"/>
    </source>
</evidence>
<dbReference type="NCBIfam" id="TIGR00730">
    <property type="entry name" value="Rossman fold protein, TIGR00730 family"/>
    <property type="match status" value="1"/>
</dbReference>
<evidence type="ECO:0000313" key="7">
    <source>
        <dbReference type="Proteomes" id="UP000231990"/>
    </source>
</evidence>
<comment type="similarity">
    <text evidence="2 3">Belongs to the LOG family.</text>
</comment>
<reference evidence="6 7" key="1">
    <citation type="submission" date="2017-07" db="EMBL/GenBank/DDBJ databases">
        <title>Leptospira spp. isolated from tropical soils.</title>
        <authorList>
            <person name="Thibeaux R."/>
            <person name="Iraola G."/>
            <person name="Ferres I."/>
            <person name="Bierque E."/>
            <person name="Girault D."/>
            <person name="Soupe-Gilbert M.-E."/>
            <person name="Picardeau M."/>
            <person name="Goarant C."/>
        </authorList>
    </citation>
    <scope>NUCLEOTIDE SEQUENCE [LARGE SCALE GENOMIC DNA]</scope>
    <source>
        <strain evidence="5 7">FH1-B-B1</strain>
        <strain evidence="4 6">FH1-B-C1</strain>
    </source>
</reference>
<dbReference type="Proteomes" id="UP000231990">
    <property type="component" value="Unassembled WGS sequence"/>
</dbReference>
<dbReference type="Proteomes" id="UP000231962">
    <property type="component" value="Unassembled WGS sequence"/>
</dbReference>
<evidence type="ECO:0000313" key="6">
    <source>
        <dbReference type="Proteomes" id="UP000231962"/>
    </source>
</evidence>
<dbReference type="AlphaFoldDB" id="A0A2M9ZKX2"/>
<organism evidence="5 7">
    <name type="scientific">Leptospira perolatii</name>
    <dbReference type="NCBI Taxonomy" id="2023191"/>
    <lineage>
        <taxon>Bacteria</taxon>
        <taxon>Pseudomonadati</taxon>
        <taxon>Spirochaetota</taxon>
        <taxon>Spirochaetia</taxon>
        <taxon>Leptospirales</taxon>
        <taxon>Leptospiraceae</taxon>
        <taxon>Leptospira</taxon>
    </lineage>
</organism>
<evidence type="ECO:0000313" key="4">
    <source>
        <dbReference type="EMBL" id="PJZ69903.1"/>
    </source>
</evidence>
<dbReference type="RefSeq" id="WP_100713571.1">
    <property type="nucleotide sequence ID" value="NZ_NPDY01000006.1"/>
</dbReference>
<keyword evidence="3" id="KW-0378">Hydrolase</keyword>
<comment type="caution">
    <text evidence="5">The sequence shown here is derived from an EMBL/GenBank/DDBJ whole genome shotgun (WGS) entry which is preliminary data.</text>
</comment>
<dbReference type="OrthoDB" id="9801098at2"/>
<dbReference type="InterPro" id="IPR005269">
    <property type="entry name" value="LOG"/>
</dbReference>
<gene>
    <name evidence="4" type="ORF">CH360_08315</name>
    <name evidence="5" type="ORF">CH373_13370</name>
</gene>
<accession>A0A2M9ZKX2</accession>
<dbReference type="PANTHER" id="PTHR31223">
    <property type="entry name" value="LOG FAMILY PROTEIN YJL055W"/>
    <property type="match status" value="1"/>
</dbReference>
<comment type="catalytic activity">
    <reaction evidence="1">
        <text>AMP + H2O = D-ribose 5-phosphate + adenine</text>
        <dbReference type="Rhea" id="RHEA:20129"/>
        <dbReference type="ChEBI" id="CHEBI:15377"/>
        <dbReference type="ChEBI" id="CHEBI:16708"/>
        <dbReference type="ChEBI" id="CHEBI:78346"/>
        <dbReference type="ChEBI" id="CHEBI:456215"/>
        <dbReference type="EC" id="3.2.2.4"/>
    </reaction>
</comment>
<name>A0A2M9ZKX2_9LEPT</name>
<sequence>MSPAICVFCGSRPGKDPKYLQAAEYIGYLLASEKIGLVYGGASSGLMGAVANAVLAKGGKVTGILPEFLSNKELAHNGIDELILVQTMHDRKFLMYERSLAFIALPGGIGTLEELVEVTSWNQLGVLSKPLGLLDVNGFFQPLLKQLNHMVDEGFLDPETRDRIIVDSDPDALFEKILKRVRLA</sequence>
<keyword evidence="6" id="KW-1185">Reference proteome</keyword>
<dbReference type="Gene3D" id="3.40.50.450">
    <property type="match status" value="1"/>
</dbReference>
<proteinExistence type="inferred from homology"/>
<keyword evidence="3" id="KW-0203">Cytokinin biosynthesis</keyword>
<evidence type="ECO:0000256" key="3">
    <source>
        <dbReference type="RuleBase" id="RU363015"/>
    </source>
</evidence>
<protein>
    <recommendedName>
        <fullName evidence="3">Cytokinin riboside 5'-monophosphate phosphoribohydrolase</fullName>
        <ecNumber evidence="3">3.2.2.n1</ecNumber>
    </recommendedName>
</protein>
<dbReference type="GO" id="GO:0009691">
    <property type="term" value="P:cytokinin biosynthetic process"/>
    <property type="evidence" value="ECO:0007669"/>
    <property type="project" value="UniProtKB-UniRule"/>
</dbReference>
<dbReference type="GO" id="GO:0005829">
    <property type="term" value="C:cytosol"/>
    <property type="evidence" value="ECO:0007669"/>
    <property type="project" value="TreeGrafter"/>
</dbReference>
<dbReference type="EC" id="3.2.2.n1" evidence="3"/>
<dbReference type="EMBL" id="NPDY01000006">
    <property type="protein sequence ID" value="PJZ69903.1"/>
    <property type="molecule type" value="Genomic_DNA"/>
</dbReference>